<feature type="domain" description="HTH asnC-type" evidence="4">
    <location>
        <begin position="4"/>
        <end position="65"/>
    </location>
</feature>
<dbReference type="InterPro" id="IPR019888">
    <property type="entry name" value="Tscrpt_reg_AsnC-like"/>
</dbReference>
<dbReference type="Pfam" id="PF13412">
    <property type="entry name" value="HTH_24"/>
    <property type="match status" value="1"/>
</dbReference>
<evidence type="ECO:0000313" key="5">
    <source>
        <dbReference type="EMBL" id="TCU31483.1"/>
    </source>
</evidence>
<keyword evidence="2" id="KW-0238">DNA-binding</keyword>
<dbReference type="GO" id="GO:0043200">
    <property type="term" value="P:response to amino acid"/>
    <property type="evidence" value="ECO:0007669"/>
    <property type="project" value="TreeGrafter"/>
</dbReference>
<dbReference type="SUPFAM" id="SSF46785">
    <property type="entry name" value="Winged helix' DNA-binding domain"/>
    <property type="match status" value="1"/>
</dbReference>
<name>A0A4R3R870_9HYPH</name>
<gene>
    <name evidence="5" type="ORF">EV129_12738</name>
</gene>
<dbReference type="GO" id="GO:0006355">
    <property type="term" value="P:regulation of DNA-templated transcription"/>
    <property type="evidence" value="ECO:0007669"/>
    <property type="project" value="UniProtKB-ARBA"/>
</dbReference>
<comment type="caution">
    <text evidence="5">The sequence shown here is derived from an EMBL/GenBank/DDBJ whole genome shotgun (WGS) entry which is preliminary data.</text>
</comment>
<reference evidence="5 6" key="1">
    <citation type="submission" date="2019-03" db="EMBL/GenBank/DDBJ databases">
        <title>Genomic Encyclopedia of Type Strains, Phase IV (KMG-V): Genome sequencing to study the core and pangenomes of soil and plant-associated prokaryotes.</title>
        <authorList>
            <person name="Whitman W."/>
        </authorList>
    </citation>
    <scope>NUCLEOTIDE SEQUENCE [LARGE SCALE GENOMIC DNA]</scope>
    <source>
        <strain evidence="5 6">IE4868</strain>
    </source>
</reference>
<dbReference type="Pfam" id="PF01037">
    <property type="entry name" value="AsnC_trans_reg"/>
    <property type="match status" value="1"/>
</dbReference>
<dbReference type="PANTHER" id="PTHR30154:SF34">
    <property type="entry name" value="TRANSCRIPTIONAL REGULATOR AZLB"/>
    <property type="match status" value="1"/>
</dbReference>
<proteinExistence type="predicted"/>
<dbReference type="PROSITE" id="PS00519">
    <property type="entry name" value="HTH_ASNC_1"/>
    <property type="match status" value="1"/>
</dbReference>
<keyword evidence="3" id="KW-0804">Transcription</keyword>
<dbReference type="InterPro" id="IPR019887">
    <property type="entry name" value="Tscrpt_reg_AsnC/Lrp_C"/>
</dbReference>
<dbReference type="InterPro" id="IPR019885">
    <property type="entry name" value="Tscrpt_reg_HTH_AsnC-type_CS"/>
</dbReference>
<accession>A0A4R3R870</accession>
<dbReference type="CDD" id="cd00090">
    <property type="entry name" value="HTH_ARSR"/>
    <property type="match status" value="1"/>
</dbReference>
<evidence type="ECO:0000256" key="3">
    <source>
        <dbReference type="ARBA" id="ARBA00023163"/>
    </source>
</evidence>
<dbReference type="Proteomes" id="UP000295507">
    <property type="component" value="Unassembled WGS sequence"/>
</dbReference>
<dbReference type="InterPro" id="IPR036390">
    <property type="entry name" value="WH_DNA-bd_sf"/>
</dbReference>
<dbReference type="PRINTS" id="PR00033">
    <property type="entry name" value="HTHASNC"/>
</dbReference>
<dbReference type="SUPFAM" id="SSF54909">
    <property type="entry name" value="Dimeric alpha+beta barrel"/>
    <property type="match status" value="1"/>
</dbReference>
<evidence type="ECO:0000256" key="1">
    <source>
        <dbReference type="ARBA" id="ARBA00023015"/>
    </source>
</evidence>
<protein>
    <submittedName>
        <fullName evidence="5">AsnC family transcriptional regulator</fullName>
    </submittedName>
</protein>
<dbReference type="RefSeq" id="WP_132554224.1">
    <property type="nucleotide sequence ID" value="NZ_SMBK01000027.1"/>
</dbReference>
<organism evidence="5 6">
    <name type="scientific">Rhizobium azibense</name>
    <dbReference type="NCBI Taxonomy" id="1136135"/>
    <lineage>
        <taxon>Bacteria</taxon>
        <taxon>Pseudomonadati</taxon>
        <taxon>Pseudomonadota</taxon>
        <taxon>Alphaproteobacteria</taxon>
        <taxon>Hyphomicrobiales</taxon>
        <taxon>Rhizobiaceae</taxon>
        <taxon>Rhizobium/Agrobacterium group</taxon>
        <taxon>Rhizobium</taxon>
    </lineage>
</organism>
<evidence type="ECO:0000256" key="2">
    <source>
        <dbReference type="ARBA" id="ARBA00023125"/>
    </source>
</evidence>
<sequence length="165" mass="18809">MLELDRIDGRILQIVQKNNRLTSEEMANHVNLSSSACQRRLKRLRSKGVIEADVSVVSPKALGRPVTMIVLVSLERERADIVDRFKNAIRSTREVMLGFYVTGDADFILIITSKNMEDYEQFTRRFFYENPDIKGFKTMVAMDRVKAGYEFPIDLDDPVFGGAGL</sequence>
<dbReference type="AlphaFoldDB" id="A0A4R3R870"/>
<evidence type="ECO:0000259" key="4">
    <source>
        <dbReference type="PROSITE" id="PS50956"/>
    </source>
</evidence>
<dbReference type="PROSITE" id="PS50956">
    <property type="entry name" value="HTH_ASNC_2"/>
    <property type="match status" value="1"/>
</dbReference>
<keyword evidence="1" id="KW-0805">Transcription regulation</keyword>
<evidence type="ECO:0000313" key="6">
    <source>
        <dbReference type="Proteomes" id="UP000295507"/>
    </source>
</evidence>
<dbReference type="InterPro" id="IPR011008">
    <property type="entry name" value="Dimeric_a/b-barrel"/>
</dbReference>
<dbReference type="GO" id="GO:0005829">
    <property type="term" value="C:cytosol"/>
    <property type="evidence" value="ECO:0007669"/>
    <property type="project" value="TreeGrafter"/>
</dbReference>
<dbReference type="PANTHER" id="PTHR30154">
    <property type="entry name" value="LEUCINE-RESPONSIVE REGULATORY PROTEIN"/>
    <property type="match status" value="1"/>
</dbReference>
<dbReference type="InterPro" id="IPR011991">
    <property type="entry name" value="ArsR-like_HTH"/>
</dbReference>
<dbReference type="Gene3D" id="1.10.10.10">
    <property type="entry name" value="Winged helix-like DNA-binding domain superfamily/Winged helix DNA-binding domain"/>
    <property type="match status" value="1"/>
</dbReference>
<dbReference type="SMART" id="SM00344">
    <property type="entry name" value="HTH_ASNC"/>
    <property type="match status" value="1"/>
</dbReference>
<dbReference type="InterPro" id="IPR036388">
    <property type="entry name" value="WH-like_DNA-bd_sf"/>
</dbReference>
<dbReference type="GO" id="GO:0043565">
    <property type="term" value="F:sequence-specific DNA binding"/>
    <property type="evidence" value="ECO:0007669"/>
    <property type="project" value="InterPro"/>
</dbReference>
<dbReference type="EMBL" id="SMBK01000027">
    <property type="protein sequence ID" value="TCU31483.1"/>
    <property type="molecule type" value="Genomic_DNA"/>
</dbReference>
<dbReference type="InterPro" id="IPR000485">
    <property type="entry name" value="AsnC-type_HTH_dom"/>
</dbReference>
<dbReference type="Gene3D" id="3.30.70.920">
    <property type="match status" value="1"/>
</dbReference>